<protein>
    <submittedName>
        <fullName evidence="2">Uncharacterized protein</fullName>
    </submittedName>
</protein>
<name>A0A812RMK5_9DINO</name>
<evidence type="ECO:0000313" key="2">
    <source>
        <dbReference type="EMBL" id="CAE7445751.1"/>
    </source>
</evidence>
<organism evidence="2 3">
    <name type="scientific">Symbiodinium natans</name>
    <dbReference type="NCBI Taxonomy" id="878477"/>
    <lineage>
        <taxon>Eukaryota</taxon>
        <taxon>Sar</taxon>
        <taxon>Alveolata</taxon>
        <taxon>Dinophyceae</taxon>
        <taxon>Suessiales</taxon>
        <taxon>Symbiodiniaceae</taxon>
        <taxon>Symbiodinium</taxon>
    </lineage>
</organism>
<reference evidence="2" key="1">
    <citation type="submission" date="2021-02" db="EMBL/GenBank/DDBJ databases">
        <authorList>
            <person name="Dougan E. K."/>
            <person name="Rhodes N."/>
            <person name="Thang M."/>
            <person name="Chan C."/>
        </authorList>
    </citation>
    <scope>NUCLEOTIDE SEQUENCE</scope>
</reference>
<feature type="compositionally biased region" description="Pro residues" evidence="1">
    <location>
        <begin position="63"/>
        <end position="76"/>
    </location>
</feature>
<evidence type="ECO:0000313" key="3">
    <source>
        <dbReference type="Proteomes" id="UP000604046"/>
    </source>
</evidence>
<dbReference type="OrthoDB" id="10479743at2759"/>
<proteinExistence type="predicted"/>
<dbReference type="AlphaFoldDB" id="A0A812RMK5"/>
<feature type="region of interest" description="Disordered" evidence="1">
    <location>
        <begin position="31"/>
        <end position="80"/>
    </location>
</feature>
<feature type="compositionally biased region" description="Low complexity" evidence="1">
    <location>
        <begin position="34"/>
        <end position="62"/>
    </location>
</feature>
<dbReference type="Proteomes" id="UP000604046">
    <property type="component" value="Unassembled WGS sequence"/>
</dbReference>
<dbReference type="EMBL" id="CAJNDS010002352">
    <property type="protein sequence ID" value="CAE7445751.1"/>
    <property type="molecule type" value="Genomic_DNA"/>
</dbReference>
<accession>A0A812RMK5</accession>
<sequence>MKFYDGRHVAVIHHVNNVAIHELARKLLDHEGGEPATPAPAQTEAGLAKAAAPAEAARAPAAEPSPIPPVEAPAPSPDHGGDMGMKLFCFAWSPRRKNDEGMLNEVRKQYRKCDGHLFFTDTESPVKEDEEDFVRVHGVGV</sequence>
<comment type="caution">
    <text evidence="2">The sequence shown here is derived from an EMBL/GenBank/DDBJ whole genome shotgun (WGS) entry which is preliminary data.</text>
</comment>
<gene>
    <name evidence="2" type="ORF">SNAT2548_LOCUS24279</name>
</gene>
<keyword evidence="3" id="KW-1185">Reference proteome</keyword>
<evidence type="ECO:0000256" key="1">
    <source>
        <dbReference type="SAM" id="MobiDB-lite"/>
    </source>
</evidence>